<keyword evidence="6" id="KW-0687">Ribonucleoprotein</keyword>
<dbReference type="Pfam" id="PF01016">
    <property type="entry name" value="Ribosomal_L27"/>
    <property type="match status" value="1"/>
</dbReference>
<evidence type="ECO:0000256" key="9">
    <source>
        <dbReference type="SAM" id="MobiDB-lite"/>
    </source>
</evidence>
<dbReference type="NCBIfam" id="TIGR00062">
    <property type="entry name" value="L27"/>
    <property type="match status" value="1"/>
</dbReference>
<evidence type="ECO:0000259" key="10">
    <source>
        <dbReference type="Pfam" id="PF18471"/>
    </source>
</evidence>
<dbReference type="VEuPathDB" id="FungiDB:QG37_02578"/>
<keyword evidence="4" id="KW-0689">Ribosomal protein</keyword>
<accession>A0A0L0P2T9</accession>
<keyword evidence="3" id="KW-0809">Transit peptide</keyword>
<comment type="subcellular location">
    <subcellularLocation>
        <location evidence="1">Mitochondrion</location>
    </subcellularLocation>
</comment>
<sequence>MSLLRTSSGSFSSISQSCAAFGGLSQIRTATKRVSGSKTNKNDSAGRRLGPKAYENTFVNTGEIIMRQRGTKIHPGENVAIGRDHTIFAMEPGYVKFYLDPFHPLRKFVGVALKKDQTLPKNHFDPRLRRFGYEQILDEAEAKKEEDHMSRKEYLAQDELKRAEEKRQASAQKYRSWMEQQIQKTFPELKDSDKATERLFKIGSLMKIGQSLEEARDQVTFTEIFELQLAQRRGELLEQEVKKKSDEYKKFASELDAAVVLDHMTQVHKPLTAEAIQQKKTDILAKLDAEFTNIILKAEHKQAINELLNTPGVFTHEEIIEFRHKYIPKVLPETVPGTVLDIPKGKKLPKNAVEVKTFDPVKKIFRRVVRTTDAFP</sequence>
<dbReference type="PANTHER" id="PTHR15893">
    <property type="entry name" value="RIBOSOMAL PROTEIN L27"/>
    <property type="match status" value="1"/>
</dbReference>
<dbReference type="PRINTS" id="PR00063">
    <property type="entry name" value="RIBOSOMALL27"/>
</dbReference>
<evidence type="ECO:0000313" key="12">
    <source>
        <dbReference type="Proteomes" id="UP000037122"/>
    </source>
</evidence>
<evidence type="ECO:0000256" key="1">
    <source>
        <dbReference type="ARBA" id="ARBA00004173"/>
    </source>
</evidence>
<dbReference type="InterPro" id="IPR018261">
    <property type="entry name" value="Ribosomal_bL27_CS"/>
</dbReference>
<organism evidence="11 12">
    <name type="scientific">Candidozyma auris</name>
    <name type="common">Yeast</name>
    <name type="synonym">Candida auris</name>
    <dbReference type="NCBI Taxonomy" id="498019"/>
    <lineage>
        <taxon>Eukaryota</taxon>
        <taxon>Fungi</taxon>
        <taxon>Dikarya</taxon>
        <taxon>Ascomycota</taxon>
        <taxon>Saccharomycotina</taxon>
        <taxon>Pichiomycetes</taxon>
        <taxon>Metschnikowiaceae</taxon>
        <taxon>Candidozyma</taxon>
    </lineage>
</organism>
<evidence type="ECO:0000256" key="4">
    <source>
        <dbReference type="ARBA" id="ARBA00022980"/>
    </source>
</evidence>
<dbReference type="SUPFAM" id="SSF110324">
    <property type="entry name" value="Ribosomal L27 protein-like"/>
    <property type="match status" value="1"/>
</dbReference>
<comment type="similarity">
    <text evidence="2">Belongs to the bacterial ribosomal protein bL27 family.</text>
</comment>
<dbReference type="VEuPathDB" id="FungiDB:B9J08_000217"/>
<dbReference type="Pfam" id="PF18471">
    <property type="entry name" value="Ribosomal_L27_C"/>
    <property type="match status" value="1"/>
</dbReference>
<comment type="caution">
    <text evidence="11">The sequence shown here is derived from an EMBL/GenBank/DDBJ whole genome shotgun (WGS) entry which is preliminary data.</text>
</comment>
<dbReference type="PANTHER" id="PTHR15893:SF0">
    <property type="entry name" value="LARGE RIBOSOMAL SUBUNIT PROTEIN BL27M"/>
    <property type="match status" value="1"/>
</dbReference>
<dbReference type="EMBL" id="LGST01000018">
    <property type="protein sequence ID" value="KNE00545.1"/>
    <property type="molecule type" value="Genomic_DNA"/>
</dbReference>
<name>A0A0L0P2T9_CANAR</name>
<gene>
    <name evidence="11" type="ORF">QG37_02578</name>
</gene>
<evidence type="ECO:0000256" key="7">
    <source>
        <dbReference type="ARBA" id="ARBA00035267"/>
    </source>
</evidence>
<dbReference type="PROSITE" id="PS51257">
    <property type="entry name" value="PROKAR_LIPOPROTEIN"/>
    <property type="match status" value="1"/>
</dbReference>
<evidence type="ECO:0000256" key="6">
    <source>
        <dbReference type="ARBA" id="ARBA00023274"/>
    </source>
</evidence>
<proteinExistence type="inferred from homology"/>
<dbReference type="VEuPathDB" id="FungiDB:CJJ09_002190"/>
<evidence type="ECO:0000256" key="8">
    <source>
        <dbReference type="ARBA" id="ARBA00035465"/>
    </source>
</evidence>
<dbReference type="GO" id="GO:0005762">
    <property type="term" value="C:mitochondrial large ribosomal subunit"/>
    <property type="evidence" value="ECO:0007669"/>
    <property type="project" value="TreeGrafter"/>
</dbReference>
<protein>
    <recommendedName>
        <fullName evidence="7">Large ribosomal subunit protein bL27m</fullName>
    </recommendedName>
    <alternativeName>
        <fullName evidence="8">54S ribosomal protein L2, mitochondrial</fullName>
    </alternativeName>
</protein>
<dbReference type="Proteomes" id="UP000037122">
    <property type="component" value="Unassembled WGS sequence"/>
</dbReference>
<evidence type="ECO:0000256" key="5">
    <source>
        <dbReference type="ARBA" id="ARBA00023128"/>
    </source>
</evidence>
<dbReference type="GO" id="GO:0006412">
    <property type="term" value="P:translation"/>
    <property type="evidence" value="ECO:0007669"/>
    <property type="project" value="InterPro"/>
</dbReference>
<evidence type="ECO:0000313" key="11">
    <source>
        <dbReference type="EMBL" id="KNE00545.1"/>
    </source>
</evidence>
<dbReference type="FunFam" id="2.40.50.100:FF:000042">
    <property type="entry name" value="50S ribosomal protein L27"/>
    <property type="match status" value="1"/>
</dbReference>
<dbReference type="VEuPathDB" id="FungiDB:CJI97_000219"/>
<dbReference type="InterPro" id="IPR001684">
    <property type="entry name" value="Ribosomal_bL27"/>
</dbReference>
<evidence type="ECO:0000256" key="3">
    <source>
        <dbReference type="ARBA" id="ARBA00022946"/>
    </source>
</evidence>
<dbReference type="PROSITE" id="PS00831">
    <property type="entry name" value="RIBOSOMAL_L27"/>
    <property type="match status" value="1"/>
</dbReference>
<keyword evidence="5" id="KW-0496">Mitochondrion</keyword>
<dbReference type="Gene3D" id="2.40.50.100">
    <property type="match status" value="1"/>
</dbReference>
<dbReference type="VEuPathDB" id="FungiDB:CJI96_0000944"/>
<dbReference type="InterPro" id="IPR041244">
    <property type="entry name" value="Ribosomal_bL27m_C"/>
</dbReference>
<feature type="domain" description="Large ribosomal subunit protein bL27m C-terminal" evidence="10">
    <location>
        <begin position="138"/>
        <end position="375"/>
    </location>
</feature>
<feature type="region of interest" description="Disordered" evidence="9">
    <location>
        <begin position="31"/>
        <end position="52"/>
    </location>
</feature>
<reference evidence="12" key="1">
    <citation type="journal article" date="2015" name="BMC Genomics">
        <title>Draft genome of a commonly misdiagnosed multidrug resistant pathogen Candida auris.</title>
        <authorList>
            <person name="Chatterjee S."/>
            <person name="Alampalli S.V."/>
            <person name="Nageshan R.K."/>
            <person name="Chettiar S.T."/>
            <person name="Joshi S."/>
            <person name="Tatu U.S."/>
        </authorList>
    </citation>
    <scope>NUCLEOTIDE SEQUENCE [LARGE SCALE GENOMIC DNA]</scope>
    <source>
        <strain evidence="12">6684</strain>
    </source>
</reference>
<dbReference type="VEuPathDB" id="FungiDB:CJJ07_001147"/>
<evidence type="ECO:0000256" key="2">
    <source>
        <dbReference type="ARBA" id="ARBA00010797"/>
    </source>
</evidence>
<dbReference type="AlphaFoldDB" id="A0A0L0P2T9"/>
<dbReference type="GO" id="GO:0003735">
    <property type="term" value="F:structural constituent of ribosome"/>
    <property type="evidence" value="ECO:0007669"/>
    <property type="project" value="InterPro"/>
</dbReference>